<keyword evidence="3" id="KW-1185">Reference proteome</keyword>
<dbReference type="OrthoDB" id="19623at2759"/>
<dbReference type="Gene3D" id="3.40.50.300">
    <property type="entry name" value="P-loop containing nucleotide triphosphate hydrolases"/>
    <property type="match status" value="2"/>
</dbReference>
<dbReference type="GO" id="GO:0012505">
    <property type="term" value="C:endomembrane system"/>
    <property type="evidence" value="ECO:0007669"/>
    <property type="project" value="UniProtKB-ARBA"/>
</dbReference>
<protein>
    <submittedName>
        <fullName evidence="2">TOR1</fullName>
    </submittedName>
</protein>
<dbReference type="PANTHER" id="PTHR10760:SF2">
    <property type="entry name" value="LD13476P-RELATED"/>
    <property type="match status" value="1"/>
</dbReference>
<dbReference type="GO" id="GO:0005524">
    <property type="term" value="F:ATP binding"/>
    <property type="evidence" value="ECO:0007669"/>
    <property type="project" value="InterPro"/>
</dbReference>
<comment type="caution">
    <text evidence="2">The sequence shown here is derived from an EMBL/GenBank/DDBJ whole genome shotgun (WGS) entry which is preliminary data.</text>
</comment>
<dbReference type="GO" id="GO:0016887">
    <property type="term" value="F:ATP hydrolysis activity"/>
    <property type="evidence" value="ECO:0007669"/>
    <property type="project" value="InterPro"/>
</dbReference>
<dbReference type="SUPFAM" id="SSF52540">
    <property type="entry name" value="P-loop containing nucleoside triphosphate hydrolases"/>
    <property type="match status" value="2"/>
</dbReference>
<dbReference type="PANTHER" id="PTHR10760">
    <property type="entry name" value="TORSIN"/>
    <property type="match status" value="1"/>
</dbReference>
<dbReference type="Pfam" id="PF06309">
    <property type="entry name" value="Torsin"/>
    <property type="match status" value="2"/>
</dbReference>
<evidence type="ECO:0000256" key="1">
    <source>
        <dbReference type="ARBA" id="ARBA00006235"/>
    </source>
</evidence>
<dbReference type="AlphaFoldDB" id="A0A8S3Q9N4"/>
<proteinExistence type="inferred from homology"/>
<gene>
    <name evidence="2" type="ORF">MEDL_7416</name>
</gene>
<sequence>MTNDDPSKAVSLSLHGGTCTGKTNTSYIIAQSIYKKGMQSKFVHLLSSTKASPHEIHIDQYKDELKELIETNVKNCERSMFIFDKFDMMPSDLIDAIIPYLDDHDNLNGINYRKAIFIFIRSLQDNIYGQHIVLQAVKRHIKAHMIDENPSKALSLSLHGGAGTGKTTTSSIIAQRELKKLIETSVKNCERSMFIFDEVDAMPPGLIDTIKPYIDSHDQRNGINYRKAIFIFISNTAGTEILHQTLHFYHEGKDRDSIELKDVEKLVSTAAANSETSGFYQSEIILRHMITAYVPFLPLERKHICQCIKDFLLKKKYYTNCSNVNQEKSARNCRSITVSS</sequence>
<reference evidence="2" key="1">
    <citation type="submission" date="2021-03" db="EMBL/GenBank/DDBJ databases">
        <authorList>
            <person name="Bekaert M."/>
        </authorList>
    </citation>
    <scope>NUCLEOTIDE SEQUENCE</scope>
</reference>
<dbReference type="InterPro" id="IPR027417">
    <property type="entry name" value="P-loop_NTPase"/>
</dbReference>
<accession>A0A8S3Q9N4</accession>
<organism evidence="2 3">
    <name type="scientific">Mytilus edulis</name>
    <name type="common">Blue mussel</name>
    <dbReference type="NCBI Taxonomy" id="6550"/>
    <lineage>
        <taxon>Eukaryota</taxon>
        <taxon>Metazoa</taxon>
        <taxon>Spiralia</taxon>
        <taxon>Lophotrochozoa</taxon>
        <taxon>Mollusca</taxon>
        <taxon>Bivalvia</taxon>
        <taxon>Autobranchia</taxon>
        <taxon>Pteriomorphia</taxon>
        <taxon>Mytilida</taxon>
        <taxon>Mytiloidea</taxon>
        <taxon>Mytilidae</taxon>
        <taxon>Mytilinae</taxon>
        <taxon>Mytilus</taxon>
    </lineage>
</organism>
<dbReference type="InterPro" id="IPR010448">
    <property type="entry name" value="Torsin"/>
</dbReference>
<dbReference type="EMBL" id="CAJPWZ010000381">
    <property type="protein sequence ID" value="CAG2192273.1"/>
    <property type="molecule type" value="Genomic_DNA"/>
</dbReference>
<name>A0A8S3Q9N4_MYTED</name>
<evidence type="ECO:0000313" key="2">
    <source>
        <dbReference type="EMBL" id="CAG2192273.1"/>
    </source>
</evidence>
<dbReference type="GO" id="GO:0005737">
    <property type="term" value="C:cytoplasm"/>
    <property type="evidence" value="ECO:0007669"/>
    <property type="project" value="UniProtKB-ARBA"/>
</dbReference>
<dbReference type="Proteomes" id="UP000683360">
    <property type="component" value="Unassembled WGS sequence"/>
</dbReference>
<evidence type="ECO:0000313" key="3">
    <source>
        <dbReference type="Proteomes" id="UP000683360"/>
    </source>
</evidence>
<comment type="similarity">
    <text evidence="1">Belongs to the ClpA/ClpB family. Torsin subfamily.</text>
</comment>